<gene>
    <name evidence="1" type="ORF">BJP36_42655</name>
</gene>
<accession>A0A9Q9SSW8</accession>
<dbReference type="EMBL" id="CP017708">
    <property type="protein sequence ID" value="WAN69059.1"/>
    <property type="molecule type" value="Genomic_DNA"/>
</dbReference>
<organism evidence="1">
    <name type="scientific">Moorena producens (strain JHB)</name>
    <dbReference type="NCBI Taxonomy" id="1454205"/>
    <lineage>
        <taxon>Bacteria</taxon>
        <taxon>Bacillati</taxon>
        <taxon>Cyanobacteriota</taxon>
        <taxon>Cyanophyceae</taxon>
        <taxon>Coleofasciculales</taxon>
        <taxon>Coleofasciculaceae</taxon>
        <taxon>Moorena</taxon>
    </lineage>
</organism>
<dbReference type="AlphaFoldDB" id="A0A9Q9SSW8"/>
<reference evidence="1" key="2">
    <citation type="submission" date="2022-10" db="EMBL/GenBank/DDBJ databases">
        <authorList>
            <person name="Ngo T.-E."/>
        </authorList>
    </citation>
    <scope>NUCLEOTIDE SEQUENCE</scope>
    <source>
        <strain evidence="1">JHB</strain>
    </source>
</reference>
<sequence length="47" mass="5193">MSGNRESGIGNRELKEEFRIWLVDAPQVAAPSIALINPTTDNNSDHK</sequence>
<reference evidence="1" key="1">
    <citation type="journal article" date="2017" name="Proc. Natl. Acad. Sci. U.S.A.">
        <title>Comparative genomics uncovers the prolific and distinctive metabolic potential of the cyanobacterial genus Moorea.</title>
        <authorList>
            <person name="Leao T."/>
            <person name="Castelao G."/>
            <person name="Korobeynikov A."/>
            <person name="Monroe E.A."/>
            <person name="Podell S."/>
            <person name="Glukhov E."/>
            <person name="Allen E.E."/>
            <person name="Gerwick W.H."/>
            <person name="Gerwick L."/>
        </authorList>
    </citation>
    <scope>NUCLEOTIDE SEQUENCE</scope>
    <source>
        <strain evidence="1">JHB</strain>
    </source>
</reference>
<proteinExistence type="predicted"/>
<dbReference type="Proteomes" id="UP000176944">
    <property type="component" value="Chromosome"/>
</dbReference>
<protein>
    <submittedName>
        <fullName evidence="1">Uncharacterized protein</fullName>
    </submittedName>
</protein>
<evidence type="ECO:0000313" key="1">
    <source>
        <dbReference type="EMBL" id="WAN69059.1"/>
    </source>
</evidence>
<name>A0A9Q9SSW8_MOOP1</name>